<dbReference type="Gene3D" id="3.40.50.11660">
    <property type="entry name" value="Glycosyl transferase family 10, C-terminal domain"/>
    <property type="match status" value="1"/>
</dbReference>
<evidence type="ECO:0000313" key="1">
    <source>
        <dbReference type="EMBL" id="RKF17201.1"/>
    </source>
</evidence>
<keyword evidence="2" id="KW-1185">Reference proteome</keyword>
<dbReference type="EMBL" id="RAPE01000001">
    <property type="protein sequence ID" value="RKF17201.1"/>
    <property type="molecule type" value="Genomic_DNA"/>
</dbReference>
<dbReference type="OrthoDB" id="9791032at2"/>
<name>A0A3A8B590_9RHOB</name>
<sequence length="288" mass="32085">MVPSIPKVGILPNNMRLGFAPGDIPLADLVWPLGAPPGVEDGRLRDLGPDDHLIVSPRKTVHLRPGFGTRARVSILVMEPAAIHGAHLRALRWTYRRFFRVLTCNEDLLGAIPNGIFFAHGDTWVSEWRDLEVSKTRMCSLIASTKRSQEGHRLRHAVAGWAGAEGRDVDLLGWGYRKFGAKAEGLAPYRYSVVIENVRERNYFTEKIIDAVLCETVPIYWGCPNIGDFLDTDGMILCRDEREIRAAIEAMSPADYAARRPALVAQKARAAHWGDTLRRAAEAVLDAR</sequence>
<dbReference type="RefSeq" id="WP_121164966.1">
    <property type="nucleotide sequence ID" value="NZ_RAPE01000001.1"/>
</dbReference>
<evidence type="ECO:0008006" key="3">
    <source>
        <dbReference type="Google" id="ProtNLM"/>
    </source>
</evidence>
<gene>
    <name evidence="1" type="ORF">D6850_00595</name>
</gene>
<proteinExistence type="predicted"/>
<dbReference type="InterPro" id="IPR038577">
    <property type="entry name" value="GT10-like_C_sf"/>
</dbReference>
<dbReference type="AlphaFoldDB" id="A0A3A8B590"/>
<protein>
    <recommendedName>
        <fullName evidence="3">Glycosyltransferase family 10 (Fucosyltransferase)</fullName>
    </recommendedName>
</protein>
<accession>A0A3A8B590</accession>
<evidence type="ECO:0000313" key="2">
    <source>
        <dbReference type="Proteomes" id="UP000281128"/>
    </source>
</evidence>
<reference evidence="1 2" key="1">
    <citation type="submission" date="2018-09" db="EMBL/GenBank/DDBJ databases">
        <title>Roseovarius spongiae sp. nov., isolated from a marine sponge.</title>
        <authorList>
            <person name="Zhuang L."/>
            <person name="Luo L."/>
        </authorList>
    </citation>
    <scope>NUCLEOTIDE SEQUENCE [LARGE SCALE GENOMIC DNA]</scope>
    <source>
        <strain evidence="1 2">HN-E21</strain>
    </source>
</reference>
<organism evidence="1 2">
    <name type="scientific">Roseovarius spongiae</name>
    <dbReference type="NCBI Taxonomy" id="2320272"/>
    <lineage>
        <taxon>Bacteria</taxon>
        <taxon>Pseudomonadati</taxon>
        <taxon>Pseudomonadota</taxon>
        <taxon>Alphaproteobacteria</taxon>
        <taxon>Rhodobacterales</taxon>
        <taxon>Roseobacteraceae</taxon>
        <taxon>Roseovarius</taxon>
    </lineage>
</organism>
<comment type="caution">
    <text evidence="1">The sequence shown here is derived from an EMBL/GenBank/DDBJ whole genome shotgun (WGS) entry which is preliminary data.</text>
</comment>
<dbReference type="SUPFAM" id="SSF53756">
    <property type="entry name" value="UDP-Glycosyltransferase/glycogen phosphorylase"/>
    <property type="match status" value="1"/>
</dbReference>
<dbReference type="Proteomes" id="UP000281128">
    <property type="component" value="Unassembled WGS sequence"/>
</dbReference>